<name>A0A166H4G7_9AGAM</name>
<organism evidence="2 3">
    <name type="scientific">Athelia psychrophila</name>
    <dbReference type="NCBI Taxonomy" id="1759441"/>
    <lineage>
        <taxon>Eukaryota</taxon>
        <taxon>Fungi</taxon>
        <taxon>Dikarya</taxon>
        <taxon>Basidiomycota</taxon>
        <taxon>Agaricomycotina</taxon>
        <taxon>Agaricomycetes</taxon>
        <taxon>Agaricomycetidae</taxon>
        <taxon>Atheliales</taxon>
        <taxon>Atheliaceae</taxon>
        <taxon>Athelia</taxon>
    </lineage>
</organism>
<accession>A0A166H4G7</accession>
<proteinExistence type="predicted"/>
<dbReference type="AlphaFoldDB" id="A0A166H4G7"/>
<evidence type="ECO:0000313" key="3">
    <source>
        <dbReference type="Proteomes" id="UP000076532"/>
    </source>
</evidence>
<gene>
    <name evidence="2" type="ORF">FIBSPDRAFT_592099</name>
    <name evidence="1" type="ORF">FIBSPDRAFT_67765</name>
</gene>
<reference evidence="2 3" key="1">
    <citation type="journal article" date="2016" name="Mol. Biol. Evol.">
        <title>Comparative Genomics of Early-Diverging Mushroom-Forming Fungi Provides Insights into the Origins of Lignocellulose Decay Capabilities.</title>
        <authorList>
            <person name="Nagy L.G."/>
            <person name="Riley R."/>
            <person name="Tritt A."/>
            <person name="Adam C."/>
            <person name="Daum C."/>
            <person name="Floudas D."/>
            <person name="Sun H."/>
            <person name="Yadav J.S."/>
            <person name="Pangilinan J."/>
            <person name="Larsson K.H."/>
            <person name="Matsuura K."/>
            <person name="Barry K."/>
            <person name="Labutti K."/>
            <person name="Kuo R."/>
            <person name="Ohm R.A."/>
            <person name="Bhattacharya S.S."/>
            <person name="Shirouzu T."/>
            <person name="Yoshinaga Y."/>
            <person name="Martin F.M."/>
            <person name="Grigoriev I.V."/>
            <person name="Hibbett D.S."/>
        </authorList>
    </citation>
    <scope>NUCLEOTIDE SEQUENCE [LARGE SCALE GENOMIC DNA]</scope>
    <source>
        <strain evidence="2 3">CBS 109695</strain>
    </source>
</reference>
<protein>
    <submittedName>
        <fullName evidence="2">Uncharacterized protein</fullName>
    </submittedName>
</protein>
<keyword evidence="3" id="KW-1185">Reference proteome</keyword>
<evidence type="ECO:0000313" key="1">
    <source>
        <dbReference type="EMBL" id="KZP02350.1"/>
    </source>
</evidence>
<dbReference type="EMBL" id="KV417572">
    <property type="protein sequence ID" value="KZP18471.1"/>
    <property type="molecule type" value="Genomic_DNA"/>
</dbReference>
<sequence>MLHRPLMVSFKRRFYHFDQVFRDCYMLPVRTLWAAIQSRPAIVTYLSKSVQ</sequence>
<dbReference type="Proteomes" id="UP000076532">
    <property type="component" value="Unassembled WGS sequence"/>
</dbReference>
<evidence type="ECO:0000313" key="2">
    <source>
        <dbReference type="EMBL" id="KZP18471.1"/>
    </source>
</evidence>
<dbReference type="EMBL" id="KV418663">
    <property type="protein sequence ID" value="KZP02350.1"/>
    <property type="molecule type" value="Genomic_DNA"/>
</dbReference>